<evidence type="ECO:0000256" key="9">
    <source>
        <dbReference type="ARBA" id="ARBA00023069"/>
    </source>
</evidence>
<accession>A0A667XQE1</accession>
<feature type="coiled-coil region" evidence="13">
    <location>
        <begin position="36"/>
        <end position="120"/>
    </location>
</feature>
<evidence type="ECO:0000256" key="6">
    <source>
        <dbReference type="ARBA" id="ARBA00022701"/>
    </source>
</evidence>
<evidence type="ECO:0000256" key="11">
    <source>
        <dbReference type="ARBA" id="ARBA00023273"/>
    </source>
</evidence>
<dbReference type="GO" id="GO:0005794">
    <property type="term" value="C:Golgi apparatus"/>
    <property type="evidence" value="ECO:0007669"/>
    <property type="project" value="TreeGrafter"/>
</dbReference>
<dbReference type="GO" id="GO:0031267">
    <property type="term" value="F:small GTPase binding"/>
    <property type="evidence" value="ECO:0007669"/>
    <property type="project" value="InterPro"/>
</dbReference>
<keyword evidence="10" id="KW-0206">Cytoskeleton</keyword>
<dbReference type="GO" id="GO:0031514">
    <property type="term" value="C:motile cilium"/>
    <property type="evidence" value="ECO:0007669"/>
    <property type="project" value="UniProtKB-SubCell"/>
</dbReference>
<dbReference type="FunCoup" id="A0A667XQE1">
    <property type="interactions" value="352"/>
</dbReference>
<organism evidence="15 16">
    <name type="scientific">Myripristis murdjan</name>
    <name type="common">pinecone soldierfish</name>
    <dbReference type="NCBI Taxonomy" id="586833"/>
    <lineage>
        <taxon>Eukaryota</taxon>
        <taxon>Metazoa</taxon>
        <taxon>Chordata</taxon>
        <taxon>Craniata</taxon>
        <taxon>Vertebrata</taxon>
        <taxon>Euteleostomi</taxon>
        <taxon>Actinopterygii</taxon>
        <taxon>Neopterygii</taxon>
        <taxon>Teleostei</taxon>
        <taxon>Neoteleostei</taxon>
        <taxon>Acanthomorphata</taxon>
        <taxon>Holocentriformes</taxon>
        <taxon>Holocentridae</taxon>
        <taxon>Myripristis</taxon>
    </lineage>
</organism>
<dbReference type="PANTHER" id="PTHR31543">
    <property type="entry name" value="DYNEIN REGULATORY COMPLEX SUBUNIT 4"/>
    <property type="match status" value="1"/>
</dbReference>
<comment type="subcellular location">
    <subcellularLocation>
        <location evidence="1">Cell projection</location>
        <location evidence="1">Cilium</location>
        <location evidence="1">Flagellum</location>
    </subcellularLocation>
    <subcellularLocation>
        <location evidence="2">Cytoplasm</location>
        <location evidence="2">Cytoskeleton</location>
    </subcellularLocation>
</comment>
<reference evidence="15" key="2">
    <citation type="submission" date="2025-08" db="UniProtKB">
        <authorList>
            <consortium name="Ensembl"/>
        </authorList>
    </citation>
    <scope>IDENTIFICATION</scope>
</reference>
<dbReference type="Proteomes" id="UP000472263">
    <property type="component" value="Chromosome 3"/>
</dbReference>
<keyword evidence="11" id="KW-0966">Cell projection</keyword>
<evidence type="ECO:0000256" key="12">
    <source>
        <dbReference type="ARBA" id="ARBA00031568"/>
    </source>
</evidence>
<evidence type="ECO:0000256" key="3">
    <source>
        <dbReference type="ARBA" id="ARBA00009859"/>
    </source>
</evidence>
<evidence type="ECO:0000256" key="2">
    <source>
        <dbReference type="ARBA" id="ARBA00004245"/>
    </source>
</evidence>
<keyword evidence="7" id="KW-0282">Flagellum</keyword>
<dbReference type="AlphaFoldDB" id="A0A667XQE1"/>
<keyword evidence="16" id="KW-1185">Reference proteome</keyword>
<evidence type="ECO:0000256" key="10">
    <source>
        <dbReference type="ARBA" id="ARBA00023212"/>
    </source>
</evidence>
<dbReference type="InterPro" id="IPR039308">
    <property type="entry name" value="GAS8"/>
</dbReference>
<feature type="domain" description="Growth arrest-specific protein 8" evidence="14">
    <location>
        <begin position="223"/>
        <end position="421"/>
    </location>
</feature>
<gene>
    <name evidence="15" type="primary">GAS8</name>
    <name evidence="15" type="synonym">LOC115357143</name>
</gene>
<dbReference type="PANTHER" id="PTHR31543:SF0">
    <property type="entry name" value="DYNEIN REGULATORY COMPLEX SUBUNIT 4"/>
    <property type="match status" value="1"/>
</dbReference>
<dbReference type="GO" id="GO:0005874">
    <property type="term" value="C:microtubule"/>
    <property type="evidence" value="ECO:0007669"/>
    <property type="project" value="UniProtKB-KW"/>
</dbReference>
<sequence length="479" mass="56341">SRPKKKEDENTRNRQMKTQLLNLVWRGTDIWLEEHIVRLREELDREREERNYFQLERDKIHTFWEITKRQLEESKSELRNRDREIEEAGERHQEEIKVYKQKMKHLLYEHQNNISELKAEGVISTKLLQSEHAGSENELRTGMQALKVDAKKQELSNETAIKELKLKHEEELTKITDSFESQVREIKAIYTREMDCLREKQEKLKKTEISDIENRMNSQITTLIKKHNKAFSDMEAYFSNSTQESESTYKTLKKQLEEMKMKQKQLERDMSKVMHENKRLIEPLQKAQREVPELQKQLVNFEKDKDLLATSKTHLKFKEKEMEDLKWEHEVLQQMFSKIQLERDELHKKFTQAVLKVQQKSGFKSLLLERKLGALTDTLEKKEAQLYAVLSASNMDQTALAGVTDKLEEVLDSKNISIQDLQHELARVCKAHDDLLQTYEVKLRAFGIPVEELGFKPLQSSLAGRTLGPGPAGLLSATK</sequence>
<evidence type="ECO:0000256" key="7">
    <source>
        <dbReference type="ARBA" id="ARBA00022846"/>
    </source>
</evidence>
<keyword evidence="9" id="KW-0969">Cilium</keyword>
<reference evidence="15" key="1">
    <citation type="submission" date="2019-06" db="EMBL/GenBank/DDBJ databases">
        <authorList>
            <consortium name="Wellcome Sanger Institute Data Sharing"/>
        </authorList>
    </citation>
    <scope>NUCLEOTIDE SEQUENCE [LARGE SCALE GENOMIC DNA]</scope>
</reference>
<evidence type="ECO:0000256" key="8">
    <source>
        <dbReference type="ARBA" id="ARBA00023054"/>
    </source>
</evidence>
<name>A0A667XQE1_9TELE</name>
<protein>
    <recommendedName>
        <fullName evidence="4">Dynein regulatory complex subunit 4</fullName>
    </recommendedName>
    <alternativeName>
        <fullName evidence="12">Growth arrest-specific protein 8</fullName>
    </alternativeName>
</protein>
<dbReference type="Pfam" id="PF13851">
    <property type="entry name" value="GAS"/>
    <property type="match status" value="1"/>
</dbReference>
<dbReference type="GO" id="GO:0030317">
    <property type="term" value="P:flagellated sperm motility"/>
    <property type="evidence" value="ECO:0007669"/>
    <property type="project" value="TreeGrafter"/>
</dbReference>
<dbReference type="InParanoid" id="A0A667XQE1"/>
<keyword evidence="8 13" id="KW-0175">Coiled coil</keyword>
<evidence type="ECO:0000256" key="5">
    <source>
        <dbReference type="ARBA" id="ARBA00022490"/>
    </source>
</evidence>
<keyword evidence="5" id="KW-0963">Cytoplasm</keyword>
<evidence type="ECO:0000313" key="15">
    <source>
        <dbReference type="Ensembl" id="ENSMMDP00005019895.1"/>
    </source>
</evidence>
<keyword evidence="6" id="KW-0493">Microtubule</keyword>
<evidence type="ECO:0000256" key="13">
    <source>
        <dbReference type="SAM" id="Coils"/>
    </source>
</evidence>
<comment type="similarity">
    <text evidence="3">Belongs to the DRC4 family.</text>
</comment>
<dbReference type="Ensembl" id="ENSMMDT00005020367.1">
    <property type="protein sequence ID" value="ENSMMDP00005019895.1"/>
    <property type="gene ID" value="ENSMMDG00005009795.1"/>
</dbReference>
<proteinExistence type="inferred from homology"/>
<evidence type="ECO:0000259" key="14">
    <source>
        <dbReference type="Pfam" id="PF13851"/>
    </source>
</evidence>
<dbReference type="GeneTree" id="ENSGT00390000009477"/>
<dbReference type="InterPro" id="IPR025593">
    <property type="entry name" value="GAS8_dom"/>
</dbReference>
<dbReference type="GO" id="GO:0008017">
    <property type="term" value="F:microtubule binding"/>
    <property type="evidence" value="ECO:0007669"/>
    <property type="project" value="InterPro"/>
</dbReference>
<evidence type="ECO:0000256" key="1">
    <source>
        <dbReference type="ARBA" id="ARBA00004230"/>
    </source>
</evidence>
<feature type="coiled-coil region" evidence="13">
    <location>
        <begin position="242"/>
        <end position="335"/>
    </location>
</feature>
<reference evidence="15" key="3">
    <citation type="submission" date="2025-09" db="UniProtKB">
        <authorList>
            <consortium name="Ensembl"/>
        </authorList>
    </citation>
    <scope>IDENTIFICATION</scope>
</reference>
<evidence type="ECO:0000256" key="4">
    <source>
        <dbReference type="ARBA" id="ARBA00021301"/>
    </source>
</evidence>
<evidence type="ECO:0000313" key="16">
    <source>
        <dbReference type="Proteomes" id="UP000472263"/>
    </source>
</evidence>